<name>A0A1L8GLH9_XENLA</name>
<comment type="subunit">
    <text evidence="10">Component of the RNA exosome complex.</text>
</comment>
<protein>
    <recommendedName>
        <fullName evidence="11">Exosome complex component MTR3</fullName>
    </recommendedName>
    <alternativeName>
        <fullName evidence="13">Exosome component 6</fullName>
    </alternativeName>
    <alternativeName>
        <fullName evidence="12">mRNA transport regulator 3 homolog</fullName>
    </alternativeName>
</protein>
<evidence type="ECO:0000256" key="4">
    <source>
        <dbReference type="ARBA" id="ARBA00022490"/>
    </source>
</evidence>
<dbReference type="Proteomes" id="UP000186698">
    <property type="component" value="Chromosome 4L"/>
</dbReference>
<proteinExistence type="inferred from homology"/>
<dbReference type="Pfam" id="PF01138">
    <property type="entry name" value="RNase_PH"/>
    <property type="match status" value="1"/>
</dbReference>
<dbReference type="GO" id="GO:0071028">
    <property type="term" value="P:nuclear mRNA surveillance"/>
    <property type="evidence" value="ECO:0000318"/>
    <property type="project" value="GO_Central"/>
</dbReference>
<evidence type="ECO:0000256" key="5">
    <source>
        <dbReference type="ARBA" id="ARBA00022552"/>
    </source>
</evidence>
<evidence type="ECO:0000256" key="3">
    <source>
        <dbReference type="ARBA" id="ARBA00006678"/>
    </source>
</evidence>
<evidence type="ECO:0000313" key="18">
    <source>
        <dbReference type="Xenbase" id="XB-GENE-6485762"/>
    </source>
</evidence>
<accession>A0A1L8GLH9</accession>
<dbReference type="RefSeq" id="XP_018113562.1">
    <property type="nucleotide sequence ID" value="XM_018258073.2"/>
</dbReference>
<dbReference type="GO" id="GO:0003723">
    <property type="term" value="F:RNA binding"/>
    <property type="evidence" value="ECO:0000318"/>
    <property type="project" value="GO_Central"/>
</dbReference>
<evidence type="ECO:0000256" key="8">
    <source>
        <dbReference type="ARBA" id="ARBA00023242"/>
    </source>
</evidence>
<dbReference type="SUPFAM" id="SSF54211">
    <property type="entry name" value="Ribosomal protein S5 domain 2-like"/>
    <property type="match status" value="1"/>
</dbReference>
<feature type="region of interest" description="Disordered" evidence="14">
    <location>
        <begin position="1"/>
        <end position="37"/>
    </location>
</feature>
<dbReference type="GO" id="GO:0016075">
    <property type="term" value="P:rRNA catabolic process"/>
    <property type="evidence" value="ECO:0000318"/>
    <property type="project" value="GO_Central"/>
</dbReference>
<dbReference type="FunFam" id="3.30.230.70:FF:000035">
    <property type="entry name" value="Exosome complex component MTR3"/>
    <property type="match status" value="1"/>
</dbReference>
<comment type="subcellular location">
    <subcellularLocation>
        <location evidence="1">Cytoplasm</location>
    </subcellularLocation>
    <subcellularLocation>
        <location evidence="2">Nucleus</location>
        <location evidence="2">Nucleolus</location>
    </subcellularLocation>
</comment>
<feature type="compositionally biased region" description="Basic and acidic residues" evidence="14">
    <location>
        <begin position="1"/>
        <end position="12"/>
    </location>
</feature>
<dbReference type="InterPro" id="IPR020568">
    <property type="entry name" value="Ribosomal_Su5_D2-typ_SF"/>
</dbReference>
<dbReference type="Gene3D" id="3.30.230.70">
    <property type="entry name" value="GHMP Kinase, N-terminal domain"/>
    <property type="match status" value="1"/>
</dbReference>
<dbReference type="InterPro" id="IPR027408">
    <property type="entry name" value="PNPase/RNase_PH_dom_sf"/>
</dbReference>
<dbReference type="KEGG" id="xla:108714148"/>
<dbReference type="PANTHER" id="PTHR11953:SF2">
    <property type="entry name" value="EXOSOME COMPLEX COMPONENT MTR3"/>
    <property type="match status" value="1"/>
</dbReference>
<evidence type="ECO:0000256" key="12">
    <source>
        <dbReference type="ARBA" id="ARBA00080620"/>
    </source>
</evidence>
<dbReference type="STRING" id="8355.A0A1L8GLH9"/>
<dbReference type="OrthoDB" id="2504340at2759"/>
<evidence type="ECO:0000256" key="2">
    <source>
        <dbReference type="ARBA" id="ARBA00004604"/>
    </source>
</evidence>
<dbReference type="InterPro" id="IPR001247">
    <property type="entry name" value="ExoRNase_PH_dom1"/>
</dbReference>
<organism evidence="16 17">
    <name type="scientific">Xenopus laevis</name>
    <name type="common">African clawed frog</name>
    <dbReference type="NCBI Taxonomy" id="8355"/>
    <lineage>
        <taxon>Eukaryota</taxon>
        <taxon>Metazoa</taxon>
        <taxon>Chordata</taxon>
        <taxon>Craniata</taxon>
        <taxon>Vertebrata</taxon>
        <taxon>Euteleostomi</taxon>
        <taxon>Amphibia</taxon>
        <taxon>Batrachia</taxon>
        <taxon>Anura</taxon>
        <taxon>Pipoidea</taxon>
        <taxon>Pipidae</taxon>
        <taxon>Xenopodinae</taxon>
        <taxon>Xenopus</taxon>
        <taxon>Xenopus</taxon>
    </lineage>
</organism>
<comment type="function">
    <text evidence="9">Non-catalytic component of the RNA exosome complex which has 3'-&gt;5' exoribonuclease activity and participates in a multitude of cellular RNA processing and degradation events.</text>
</comment>
<feature type="domain" description="Exoribonuclease phosphorolytic" evidence="15">
    <location>
        <begin position="40"/>
        <end position="172"/>
    </location>
</feature>
<evidence type="ECO:0000256" key="14">
    <source>
        <dbReference type="SAM" id="MobiDB-lite"/>
    </source>
</evidence>
<dbReference type="GO" id="GO:0006364">
    <property type="term" value="P:rRNA processing"/>
    <property type="evidence" value="ECO:0007669"/>
    <property type="project" value="UniProtKB-KW"/>
</dbReference>
<evidence type="ECO:0000256" key="9">
    <source>
        <dbReference type="ARBA" id="ARBA00058393"/>
    </source>
</evidence>
<dbReference type="CDD" id="cd11371">
    <property type="entry name" value="RNase_PH_MTR3"/>
    <property type="match status" value="1"/>
</dbReference>
<evidence type="ECO:0000313" key="16">
    <source>
        <dbReference type="Proteomes" id="UP000186698"/>
    </source>
</evidence>
<dbReference type="SUPFAM" id="SSF55666">
    <property type="entry name" value="Ribonuclease PH domain 2-like"/>
    <property type="match status" value="1"/>
</dbReference>
<evidence type="ECO:0000256" key="10">
    <source>
        <dbReference type="ARBA" id="ARBA00062379"/>
    </source>
</evidence>
<dbReference type="Xenbase" id="XB-GENE-6485762">
    <property type="gene designation" value="exosc6.L"/>
</dbReference>
<dbReference type="GO" id="GO:0005730">
    <property type="term" value="C:nucleolus"/>
    <property type="evidence" value="ECO:0000318"/>
    <property type="project" value="GO_Central"/>
</dbReference>
<dbReference type="AlphaFoldDB" id="A0A1L8GLH9"/>
<dbReference type="GeneID" id="108714148"/>
<evidence type="ECO:0000313" key="17">
    <source>
        <dbReference type="RefSeq" id="XP_018113562.1"/>
    </source>
</evidence>
<keyword evidence="16" id="KW-1185">Reference proteome</keyword>
<dbReference type="PANTHER" id="PTHR11953">
    <property type="entry name" value="EXOSOME COMPLEX COMPONENT"/>
    <property type="match status" value="1"/>
</dbReference>
<evidence type="ECO:0000256" key="6">
    <source>
        <dbReference type="ARBA" id="ARBA00022835"/>
    </source>
</evidence>
<dbReference type="CTD" id="108714148"/>
<dbReference type="Bgee" id="108714148">
    <property type="expression patterns" value="Expressed in neurula embryo and 19 other cell types or tissues"/>
</dbReference>
<keyword evidence="6" id="KW-0271">Exosome</keyword>
<reference evidence="17" key="1">
    <citation type="submission" date="2025-08" db="UniProtKB">
        <authorList>
            <consortium name="RefSeq"/>
        </authorList>
    </citation>
    <scope>IDENTIFICATION</scope>
    <source>
        <strain evidence="17">J_2021</strain>
        <tissue evidence="17">Erythrocytes</tissue>
    </source>
</reference>
<keyword evidence="4" id="KW-0963">Cytoplasm</keyword>
<evidence type="ECO:0000256" key="13">
    <source>
        <dbReference type="ARBA" id="ARBA00083631"/>
    </source>
</evidence>
<gene>
    <name evidence="17 18" type="primary">exosc6.L</name>
</gene>
<evidence type="ECO:0000259" key="15">
    <source>
        <dbReference type="Pfam" id="PF01138"/>
    </source>
</evidence>
<dbReference type="InterPro" id="IPR036345">
    <property type="entry name" value="ExoRNase_PH_dom2_sf"/>
</dbReference>
<dbReference type="InterPro" id="IPR050080">
    <property type="entry name" value="RNase_PH"/>
</dbReference>
<dbReference type="PaxDb" id="8355-A0A1L8GLH9"/>
<evidence type="ECO:0000256" key="7">
    <source>
        <dbReference type="ARBA" id="ARBA00022884"/>
    </source>
</evidence>
<dbReference type="GO" id="GO:0000176">
    <property type="term" value="C:nuclear exosome (RNase complex)"/>
    <property type="evidence" value="ECO:0000318"/>
    <property type="project" value="GO_Central"/>
</dbReference>
<keyword evidence="5" id="KW-0698">rRNA processing</keyword>
<dbReference type="GO" id="GO:0071051">
    <property type="term" value="P:poly(A)-dependent snoRNA 3'-end processing"/>
    <property type="evidence" value="ECO:0000318"/>
    <property type="project" value="GO_Central"/>
</dbReference>
<keyword evidence="8" id="KW-0539">Nucleus</keyword>
<dbReference type="GO" id="GO:0034475">
    <property type="term" value="P:U4 snRNA 3'-end processing"/>
    <property type="evidence" value="ECO:0000318"/>
    <property type="project" value="GO_Central"/>
</dbReference>
<dbReference type="OMA" id="MCCVYGP"/>
<evidence type="ECO:0000256" key="1">
    <source>
        <dbReference type="ARBA" id="ARBA00004496"/>
    </source>
</evidence>
<comment type="similarity">
    <text evidence="3">Belongs to the RNase PH family.</text>
</comment>
<sequence length="268" mass="28525">MPGDSRRIRGPEESQSPLLYAPSEEGRKAAGRSGRGLSEPRAVFVRAGLLSQAKGSAYLEAGTRGTKVLCAVHGPRERGMGAERAEPRGRLVCELRWAPFSRRGPWSGSSPAGPSPRQAGLLLQESLEPAVRLDRYPRAEVIVWLLVLEDRGSALPAAVSCASLALADAGIEMFDLALGCGLSRGPGGELLLDPDDEEEEAGSGGTMSLSLLPTLNQVSGLISSGEWEGESSVEAVRLCMEGCQRLYPVLHQCLVKATKRNIPEPDTK</sequence>
<keyword evidence="7" id="KW-0694">RNA-binding</keyword>
<dbReference type="AGR" id="Xenbase:XB-GENE-6485762"/>
<dbReference type="GO" id="GO:0000177">
    <property type="term" value="C:cytoplasmic exosome (RNase complex)"/>
    <property type="evidence" value="ECO:0000318"/>
    <property type="project" value="GO_Central"/>
</dbReference>
<evidence type="ECO:0000256" key="11">
    <source>
        <dbReference type="ARBA" id="ARBA00067159"/>
    </source>
</evidence>